<dbReference type="AlphaFoldDB" id="A0A1V9ZYC2"/>
<accession>A0A1V9ZYC2</accession>
<evidence type="ECO:0000313" key="1">
    <source>
        <dbReference type="EMBL" id="OQS03008.1"/>
    </source>
</evidence>
<reference evidence="1 2" key="1">
    <citation type="journal article" date="2014" name="Genome Biol. Evol.">
        <title>The secreted proteins of Achlya hypogyna and Thraustotheca clavata identify the ancestral oomycete secretome and reveal gene acquisitions by horizontal gene transfer.</title>
        <authorList>
            <person name="Misner I."/>
            <person name="Blouin N."/>
            <person name="Leonard G."/>
            <person name="Richards T.A."/>
            <person name="Lane C.E."/>
        </authorList>
    </citation>
    <scope>NUCLEOTIDE SEQUENCE [LARGE SCALE GENOMIC DNA]</scope>
    <source>
        <strain evidence="1 2">ATCC 34112</strain>
    </source>
</reference>
<organism evidence="1 2">
    <name type="scientific">Thraustotheca clavata</name>
    <dbReference type="NCBI Taxonomy" id="74557"/>
    <lineage>
        <taxon>Eukaryota</taxon>
        <taxon>Sar</taxon>
        <taxon>Stramenopiles</taxon>
        <taxon>Oomycota</taxon>
        <taxon>Saprolegniomycetes</taxon>
        <taxon>Saprolegniales</taxon>
        <taxon>Achlyaceae</taxon>
        <taxon>Thraustotheca</taxon>
    </lineage>
</organism>
<dbReference type="EMBL" id="JNBS01001045">
    <property type="protein sequence ID" value="OQS03008.1"/>
    <property type="molecule type" value="Genomic_DNA"/>
</dbReference>
<proteinExistence type="predicted"/>
<protein>
    <submittedName>
        <fullName evidence="1">Uncharacterized protein</fullName>
    </submittedName>
</protein>
<name>A0A1V9ZYC2_9STRA</name>
<evidence type="ECO:0000313" key="2">
    <source>
        <dbReference type="Proteomes" id="UP000243217"/>
    </source>
</evidence>
<comment type="caution">
    <text evidence="1">The sequence shown here is derived from an EMBL/GenBank/DDBJ whole genome shotgun (WGS) entry which is preliminary data.</text>
</comment>
<gene>
    <name evidence="1" type="ORF">THRCLA_21271</name>
</gene>
<dbReference type="Proteomes" id="UP000243217">
    <property type="component" value="Unassembled WGS sequence"/>
</dbReference>
<keyword evidence="2" id="KW-1185">Reference proteome</keyword>
<dbReference type="OrthoDB" id="77923at2759"/>
<sequence length="160" mass="18628">MEQRKRLRIEVPPHICSIEQTIEFLPSKLVEFKESKPFSITYYDKSINTFRTNENIQAPSTLVNATVNDILLKDPRFRILHLSKEDAVSLVNQEWRTNMTRMLYQARINPHQILDGPVVTRSKNGVIQIQECLEKNQVPDALSTRVLSPKKKVKVKKHIH</sequence>